<evidence type="ECO:0000313" key="1">
    <source>
        <dbReference type="EMBL" id="MEX3932940.1"/>
    </source>
</evidence>
<comment type="caution">
    <text evidence="1">The sequence shown here is derived from an EMBL/GenBank/DDBJ whole genome shotgun (WGS) entry which is preliminary data.</text>
</comment>
<sequence>MLSRRRAGPQIQHFQHFPRQCFCQRLSLEGLSERTEGDARSPHAHASGRQCGDLVDDTGVPFDDGCLFTRQRLAPIQLLCQIHRTTDKRGEGLFESLRRYFSHLWRRIVRPDPDVADVLKLHVIITGSGIDQHLLQFWIDARKVIDQDAKPSECRNLVSREPFALAQFGLDPENGIAELAKAFGEQLRDAIPIEGKPCSSLYGNVKAGWCLPREHVLAVIGRRRPSPSLNTIGWLCIRRLRRASLIMTGRFTRRCAMLASALMAQECVMSATLARLRQRSAANARSRRTGVSGLGPQ</sequence>
<reference evidence="1" key="1">
    <citation type="submission" date="2024-07" db="EMBL/GenBank/DDBJ databases">
        <title>A survey of Mimosa microsymbionts across Brazilian biomes reveals a high diversity of Paraburkholderia nodulating endemic species, but also that Cupriavidus is common as a symbiont of widespread species.</title>
        <authorList>
            <person name="Rouws L."/>
            <person name="Barauna A."/>
            <person name="Beukes C."/>
            <person name="Rouws J.R.C."/>
            <person name="De Faria S.M."/>
            <person name="Gross E."/>
            <person name="Bueno Dos Reis Junior F."/>
            <person name="Simon M.F."/>
            <person name="Maluk M."/>
            <person name="Odee D.W."/>
            <person name="Kenicer G."/>
            <person name="Young J.P.W."/>
            <person name="Reis V.M."/>
            <person name="Zilli J."/>
            <person name="James E.K."/>
        </authorList>
    </citation>
    <scope>NUCLEOTIDE SEQUENCE</scope>
    <source>
        <strain evidence="1">EG181B</strain>
    </source>
</reference>
<dbReference type="EMBL" id="JBFRCH010000006">
    <property type="protein sequence ID" value="MEX3932940.1"/>
    <property type="molecule type" value="Genomic_DNA"/>
</dbReference>
<dbReference type="Proteomes" id="UP001558850">
    <property type="component" value="Unassembled WGS sequence"/>
</dbReference>
<proteinExistence type="predicted"/>
<keyword evidence="2" id="KW-1185">Reference proteome</keyword>
<organism evidence="1 2">
    <name type="scientific">Paraburkholderia phymatum</name>
    <dbReference type="NCBI Taxonomy" id="148447"/>
    <lineage>
        <taxon>Bacteria</taxon>
        <taxon>Pseudomonadati</taxon>
        <taxon>Pseudomonadota</taxon>
        <taxon>Betaproteobacteria</taxon>
        <taxon>Burkholderiales</taxon>
        <taxon>Burkholderiaceae</taxon>
        <taxon>Paraburkholderia</taxon>
    </lineage>
</organism>
<gene>
    <name evidence="1" type="ORF">AB4Y32_14240</name>
</gene>
<name>A0ACC6TZZ4_9BURK</name>
<accession>A0ACC6TZZ4</accession>
<protein>
    <submittedName>
        <fullName evidence="1">Uncharacterized protein</fullName>
    </submittedName>
</protein>
<evidence type="ECO:0000313" key="2">
    <source>
        <dbReference type="Proteomes" id="UP001558850"/>
    </source>
</evidence>